<dbReference type="EMBL" id="JAJSOW010000100">
    <property type="protein sequence ID" value="KAI9186197.1"/>
    <property type="molecule type" value="Genomic_DNA"/>
</dbReference>
<dbReference type="GO" id="GO:0003676">
    <property type="term" value="F:nucleic acid binding"/>
    <property type="evidence" value="ECO:0007669"/>
    <property type="project" value="InterPro"/>
</dbReference>
<sequence length="198" mass="22288">MPIHILSVVNVPRVIIDRINSILANFFQGEEEGKRKLHWRAWSKICKPTIEGEFFKAKYLRDGHLTMKVPVSHFWRFVVASVPEVMENVQDTDLLNELNLEPPRVAVRKCMLVGWIKPSCGLVKINCDGSARNNPGSSGGGGILRDANGYFKRAFTSHYGVGSNNRAELKALIDGIWLCKRLSYSYVIIESDSKIVVD</sequence>
<organism evidence="2 3">
    <name type="scientific">Acer negundo</name>
    <name type="common">Box elder</name>
    <dbReference type="NCBI Taxonomy" id="4023"/>
    <lineage>
        <taxon>Eukaryota</taxon>
        <taxon>Viridiplantae</taxon>
        <taxon>Streptophyta</taxon>
        <taxon>Embryophyta</taxon>
        <taxon>Tracheophyta</taxon>
        <taxon>Spermatophyta</taxon>
        <taxon>Magnoliopsida</taxon>
        <taxon>eudicotyledons</taxon>
        <taxon>Gunneridae</taxon>
        <taxon>Pentapetalae</taxon>
        <taxon>rosids</taxon>
        <taxon>malvids</taxon>
        <taxon>Sapindales</taxon>
        <taxon>Sapindaceae</taxon>
        <taxon>Hippocastanoideae</taxon>
        <taxon>Acereae</taxon>
        <taxon>Acer</taxon>
    </lineage>
</organism>
<name>A0AAD5NY42_ACENE</name>
<proteinExistence type="predicted"/>
<evidence type="ECO:0000259" key="1">
    <source>
        <dbReference type="PROSITE" id="PS50879"/>
    </source>
</evidence>
<evidence type="ECO:0000313" key="2">
    <source>
        <dbReference type="EMBL" id="KAI9186197.1"/>
    </source>
</evidence>
<dbReference type="Pfam" id="PF13456">
    <property type="entry name" value="RVT_3"/>
    <property type="match status" value="1"/>
</dbReference>
<dbReference type="CDD" id="cd06222">
    <property type="entry name" value="RNase_H_like"/>
    <property type="match status" value="1"/>
</dbReference>
<comment type="caution">
    <text evidence="2">The sequence shown here is derived from an EMBL/GenBank/DDBJ whole genome shotgun (WGS) entry which is preliminary data.</text>
</comment>
<dbReference type="PROSITE" id="PS50879">
    <property type="entry name" value="RNASE_H_1"/>
    <property type="match status" value="1"/>
</dbReference>
<dbReference type="InterPro" id="IPR044730">
    <property type="entry name" value="RNase_H-like_dom_plant"/>
</dbReference>
<protein>
    <recommendedName>
        <fullName evidence="1">RNase H type-1 domain-containing protein</fullName>
    </recommendedName>
</protein>
<dbReference type="GO" id="GO:0004523">
    <property type="term" value="F:RNA-DNA hybrid ribonuclease activity"/>
    <property type="evidence" value="ECO:0007669"/>
    <property type="project" value="InterPro"/>
</dbReference>
<gene>
    <name evidence="2" type="ORF">LWI28_014743</name>
</gene>
<dbReference type="InterPro" id="IPR053151">
    <property type="entry name" value="RNase_H-like"/>
</dbReference>
<dbReference type="InterPro" id="IPR002156">
    <property type="entry name" value="RNaseH_domain"/>
</dbReference>
<reference evidence="2" key="2">
    <citation type="submission" date="2023-02" db="EMBL/GenBank/DDBJ databases">
        <authorList>
            <person name="Swenson N.G."/>
            <person name="Wegrzyn J.L."/>
            <person name="Mcevoy S.L."/>
        </authorList>
    </citation>
    <scope>NUCLEOTIDE SEQUENCE</scope>
    <source>
        <strain evidence="2">91603</strain>
        <tissue evidence="2">Leaf</tissue>
    </source>
</reference>
<dbReference type="InterPro" id="IPR036397">
    <property type="entry name" value="RNaseH_sf"/>
</dbReference>
<dbReference type="PANTHER" id="PTHR47723">
    <property type="entry name" value="OS05G0353850 PROTEIN"/>
    <property type="match status" value="1"/>
</dbReference>
<dbReference type="InterPro" id="IPR012337">
    <property type="entry name" value="RNaseH-like_sf"/>
</dbReference>
<dbReference type="AlphaFoldDB" id="A0AAD5NY42"/>
<accession>A0AAD5NY42</accession>
<dbReference type="PANTHER" id="PTHR47723:SF19">
    <property type="entry name" value="POLYNUCLEOTIDYL TRANSFERASE, RIBONUCLEASE H-LIKE SUPERFAMILY PROTEIN"/>
    <property type="match status" value="1"/>
</dbReference>
<keyword evidence="3" id="KW-1185">Reference proteome</keyword>
<evidence type="ECO:0000313" key="3">
    <source>
        <dbReference type="Proteomes" id="UP001064489"/>
    </source>
</evidence>
<dbReference type="Gene3D" id="3.30.420.10">
    <property type="entry name" value="Ribonuclease H-like superfamily/Ribonuclease H"/>
    <property type="match status" value="1"/>
</dbReference>
<dbReference type="Proteomes" id="UP001064489">
    <property type="component" value="Chromosome 3"/>
</dbReference>
<reference evidence="2" key="1">
    <citation type="journal article" date="2022" name="Plant J.">
        <title>Strategies of tolerance reflected in two North American maple genomes.</title>
        <authorList>
            <person name="McEvoy S.L."/>
            <person name="Sezen U.U."/>
            <person name="Trouern-Trend A."/>
            <person name="McMahon S.M."/>
            <person name="Schaberg P.G."/>
            <person name="Yang J."/>
            <person name="Wegrzyn J.L."/>
            <person name="Swenson N.G."/>
        </authorList>
    </citation>
    <scope>NUCLEOTIDE SEQUENCE</scope>
    <source>
        <strain evidence="2">91603</strain>
    </source>
</reference>
<feature type="domain" description="RNase H type-1" evidence="1">
    <location>
        <begin position="119"/>
        <end position="198"/>
    </location>
</feature>
<dbReference type="SUPFAM" id="SSF53098">
    <property type="entry name" value="Ribonuclease H-like"/>
    <property type="match status" value="1"/>
</dbReference>